<dbReference type="PANTHER" id="PTHR37538">
    <property type="entry name" value="BTB DOMAIN-CONTAINING PROTEIN"/>
    <property type="match status" value="1"/>
</dbReference>
<feature type="compositionally biased region" description="Pro residues" evidence="1">
    <location>
        <begin position="276"/>
        <end position="287"/>
    </location>
</feature>
<evidence type="ECO:0008006" key="4">
    <source>
        <dbReference type="Google" id="ProtNLM"/>
    </source>
</evidence>
<reference evidence="3" key="1">
    <citation type="journal article" date="2023" name="Mol. Phylogenet. Evol.">
        <title>Genome-scale phylogeny and comparative genomics of the fungal order Sordariales.</title>
        <authorList>
            <person name="Hensen N."/>
            <person name="Bonometti L."/>
            <person name="Westerberg I."/>
            <person name="Brannstrom I.O."/>
            <person name="Guillou S."/>
            <person name="Cros-Aarteil S."/>
            <person name="Calhoun S."/>
            <person name="Haridas S."/>
            <person name="Kuo A."/>
            <person name="Mondo S."/>
            <person name="Pangilinan J."/>
            <person name="Riley R."/>
            <person name="LaButti K."/>
            <person name="Andreopoulos B."/>
            <person name="Lipzen A."/>
            <person name="Chen C."/>
            <person name="Yan M."/>
            <person name="Daum C."/>
            <person name="Ng V."/>
            <person name="Clum A."/>
            <person name="Steindorff A."/>
            <person name="Ohm R.A."/>
            <person name="Martin F."/>
            <person name="Silar P."/>
            <person name="Natvig D.O."/>
            <person name="Lalanne C."/>
            <person name="Gautier V."/>
            <person name="Ament-Velasquez S.L."/>
            <person name="Kruys A."/>
            <person name="Hutchinson M.I."/>
            <person name="Powell A.J."/>
            <person name="Barry K."/>
            <person name="Miller A.N."/>
            <person name="Grigoriev I.V."/>
            <person name="Debuchy R."/>
            <person name="Gladieux P."/>
            <person name="Hiltunen Thoren M."/>
            <person name="Johannesson H."/>
        </authorList>
    </citation>
    <scope>NUCLEOTIDE SEQUENCE [LARGE SCALE GENOMIC DNA]</scope>
    <source>
        <strain evidence="3">CBS 340.73</strain>
    </source>
</reference>
<accession>A0AAN6S0S6</accession>
<dbReference type="InterPro" id="IPR011333">
    <property type="entry name" value="SKP1/BTB/POZ_sf"/>
</dbReference>
<evidence type="ECO:0000256" key="1">
    <source>
        <dbReference type="SAM" id="MobiDB-lite"/>
    </source>
</evidence>
<feature type="compositionally biased region" description="Basic residues" evidence="1">
    <location>
        <begin position="298"/>
        <end position="310"/>
    </location>
</feature>
<sequence length="410" mass="44997">MDSPYTSGTINLRTIKLPLRFTGEHGPICTAKDFAIHRAILSQYPKLASSLENDALRLGLPISNKVAHVLVHYLYTSTYDDAVEGVVQDDVSRFRTSLRVYAAAREYEVDGLAELAKEKIGHLGNGIDIFTMLDIVKGTYPAPDADDTWFSAYVTSQIKAAFEQAPALHKVDITATFGDGVSIAKTLVKNLIDIYYEKMASLQDSRASGDANRVLLTPLTVPSADDGLPSGAPTFSDLAYATEPEPEKMSEDDFWGLGTKKGKKREKDVMFEEPKWFPPPAAEPVPMPDEDVSAVPGKKSKKGKKGKKAQKSCESYVAPPTELEPKPEPEPVRDLTPDAEPLPEAVECWGASSPEPGKTMDDAWDSCKSSPNNTFWTKPEPEPEPVVEPKVDPWVFWGVGTDKRKMGYST</sequence>
<dbReference type="Proteomes" id="UP001303473">
    <property type="component" value="Unassembled WGS sequence"/>
</dbReference>
<protein>
    <recommendedName>
        <fullName evidence="4">BTB domain-containing protein</fullName>
    </recommendedName>
</protein>
<keyword evidence="3" id="KW-1185">Reference proteome</keyword>
<proteinExistence type="predicted"/>
<comment type="caution">
    <text evidence="2">The sequence shown here is derived from an EMBL/GenBank/DDBJ whole genome shotgun (WGS) entry which is preliminary data.</text>
</comment>
<feature type="compositionally biased region" description="Polar residues" evidence="1">
    <location>
        <begin position="367"/>
        <end position="376"/>
    </location>
</feature>
<dbReference type="EMBL" id="MU853866">
    <property type="protein sequence ID" value="KAK3936992.1"/>
    <property type="molecule type" value="Genomic_DNA"/>
</dbReference>
<dbReference type="Gene3D" id="3.30.710.10">
    <property type="entry name" value="Potassium Channel Kv1.1, Chain A"/>
    <property type="match status" value="1"/>
</dbReference>
<dbReference type="PANTHER" id="PTHR37538:SF4">
    <property type="entry name" value="PITSLRE SERINE_THREONINE-PROTEIN KINASE CDC2L1"/>
    <property type="match status" value="1"/>
</dbReference>
<evidence type="ECO:0000313" key="3">
    <source>
        <dbReference type="Proteomes" id="UP001303473"/>
    </source>
</evidence>
<feature type="region of interest" description="Disordered" evidence="1">
    <location>
        <begin position="243"/>
        <end position="388"/>
    </location>
</feature>
<name>A0AAN6S0S6_9PEZI</name>
<feature type="compositionally biased region" description="Basic and acidic residues" evidence="1">
    <location>
        <begin position="265"/>
        <end position="275"/>
    </location>
</feature>
<gene>
    <name evidence="2" type="ORF">QBC46DRAFT_393763</name>
</gene>
<feature type="compositionally biased region" description="Basic and acidic residues" evidence="1">
    <location>
        <begin position="323"/>
        <end position="336"/>
    </location>
</feature>
<dbReference type="AlphaFoldDB" id="A0AAN6S0S6"/>
<organism evidence="2 3">
    <name type="scientific">Diplogelasinospora grovesii</name>
    <dbReference type="NCBI Taxonomy" id="303347"/>
    <lineage>
        <taxon>Eukaryota</taxon>
        <taxon>Fungi</taxon>
        <taxon>Dikarya</taxon>
        <taxon>Ascomycota</taxon>
        <taxon>Pezizomycotina</taxon>
        <taxon>Sordariomycetes</taxon>
        <taxon>Sordariomycetidae</taxon>
        <taxon>Sordariales</taxon>
        <taxon>Diplogelasinosporaceae</taxon>
        <taxon>Diplogelasinospora</taxon>
    </lineage>
</organism>
<evidence type="ECO:0000313" key="2">
    <source>
        <dbReference type="EMBL" id="KAK3936992.1"/>
    </source>
</evidence>